<feature type="compositionally biased region" description="Polar residues" evidence="1">
    <location>
        <begin position="1"/>
        <end position="14"/>
    </location>
</feature>
<dbReference type="Gene3D" id="3.30.450.20">
    <property type="entry name" value="PAS domain"/>
    <property type="match status" value="1"/>
</dbReference>
<dbReference type="InterPro" id="IPR029016">
    <property type="entry name" value="GAF-like_dom_sf"/>
</dbReference>
<evidence type="ECO:0000259" key="4">
    <source>
        <dbReference type="PROSITE" id="PS50887"/>
    </source>
</evidence>
<dbReference type="CDD" id="cd01948">
    <property type="entry name" value="EAL"/>
    <property type="match status" value="1"/>
</dbReference>
<dbReference type="NCBIfam" id="TIGR00229">
    <property type="entry name" value="sensory_box"/>
    <property type="match status" value="1"/>
</dbReference>
<dbReference type="Pfam" id="PF00990">
    <property type="entry name" value="GGDEF"/>
    <property type="match status" value="1"/>
</dbReference>
<organism evidence="5 6">
    <name type="scientific">Cereibacter changlensis JA139</name>
    <dbReference type="NCBI Taxonomy" id="1188249"/>
    <lineage>
        <taxon>Bacteria</taxon>
        <taxon>Pseudomonadati</taxon>
        <taxon>Pseudomonadota</taxon>
        <taxon>Alphaproteobacteria</taxon>
        <taxon>Rhodobacterales</taxon>
        <taxon>Paracoccaceae</taxon>
        <taxon>Cereibacter</taxon>
    </lineage>
</organism>
<dbReference type="Gene3D" id="3.30.450.40">
    <property type="match status" value="1"/>
</dbReference>
<protein>
    <submittedName>
        <fullName evidence="5">GGDEF domain-containing protein</fullName>
    </submittedName>
</protein>
<feature type="domain" description="EAL" evidence="3">
    <location>
        <begin position="550"/>
        <end position="807"/>
    </location>
</feature>
<dbReference type="AlphaFoldDB" id="A0A2T4JUE7"/>
<evidence type="ECO:0000313" key="6">
    <source>
        <dbReference type="Proteomes" id="UP000241010"/>
    </source>
</evidence>
<keyword evidence="6" id="KW-1185">Reference proteome</keyword>
<comment type="caution">
    <text evidence="5">The sequence shown here is derived from an EMBL/GenBank/DDBJ whole genome shotgun (WGS) entry which is preliminary data.</text>
</comment>
<dbReference type="Pfam" id="PF01590">
    <property type="entry name" value="GAF"/>
    <property type="match status" value="1"/>
</dbReference>
<dbReference type="SMART" id="SM00052">
    <property type="entry name" value="EAL"/>
    <property type="match status" value="1"/>
</dbReference>
<dbReference type="PROSITE" id="PS50887">
    <property type="entry name" value="GGDEF"/>
    <property type="match status" value="1"/>
</dbReference>
<dbReference type="SUPFAM" id="SSF55781">
    <property type="entry name" value="GAF domain-like"/>
    <property type="match status" value="1"/>
</dbReference>
<dbReference type="PANTHER" id="PTHR44757:SF2">
    <property type="entry name" value="BIOFILM ARCHITECTURE MAINTENANCE PROTEIN MBAA"/>
    <property type="match status" value="1"/>
</dbReference>
<gene>
    <name evidence="5" type="ORF">C5F48_11955</name>
</gene>
<dbReference type="Gene3D" id="3.30.70.270">
    <property type="match status" value="1"/>
</dbReference>
<evidence type="ECO:0000259" key="3">
    <source>
        <dbReference type="PROSITE" id="PS50883"/>
    </source>
</evidence>
<evidence type="ECO:0000256" key="1">
    <source>
        <dbReference type="SAM" id="MobiDB-lite"/>
    </source>
</evidence>
<dbReference type="EMBL" id="PZKG01000048">
    <property type="protein sequence ID" value="PTE21529.1"/>
    <property type="molecule type" value="Genomic_DNA"/>
</dbReference>
<dbReference type="Proteomes" id="UP000241010">
    <property type="component" value="Unassembled WGS sequence"/>
</dbReference>
<dbReference type="InterPro" id="IPR043128">
    <property type="entry name" value="Rev_trsase/Diguanyl_cyclase"/>
</dbReference>
<dbReference type="SUPFAM" id="SSF55073">
    <property type="entry name" value="Nucleotide cyclase"/>
    <property type="match status" value="1"/>
</dbReference>
<dbReference type="InterPro" id="IPR003018">
    <property type="entry name" value="GAF"/>
</dbReference>
<dbReference type="PANTHER" id="PTHR44757">
    <property type="entry name" value="DIGUANYLATE CYCLASE DGCP"/>
    <property type="match status" value="1"/>
</dbReference>
<feature type="domain" description="GGDEF" evidence="4">
    <location>
        <begin position="404"/>
        <end position="541"/>
    </location>
</feature>
<dbReference type="SMART" id="SM00267">
    <property type="entry name" value="GGDEF"/>
    <property type="match status" value="1"/>
</dbReference>
<feature type="compositionally biased region" description="Basic and acidic residues" evidence="1">
    <location>
        <begin position="21"/>
        <end position="30"/>
    </location>
</feature>
<reference evidence="5 6" key="1">
    <citation type="submission" date="2018-03" db="EMBL/GenBank/DDBJ databases">
        <title>Cereibacter changlensis.</title>
        <authorList>
            <person name="Meyer T.E."/>
            <person name="Miller S."/>
            <person name="Lodha T."/>
            <person name="Gandham S."/>
            <person name="Chintalapati S."/>
            <person name="Chintalapati V.R."/>
        </authorList>
    </citation>
    <scope>NUCLEOTIDE SEQUENCE [LARGE SCALE GENOMIC DNA]</scope>
    <source>
        <strain evidence="5 6">JA139</strain>
    </source>
</reference>
<dbReference type="OrthoDB" id="9814202at2"/>
<dbReference type="InterPro" id="IPR000160">
    <property type="entry name" value="GGDEF_dom"/>
</dbReference>
<feature type="region of interest" description="Disordered" evidence="1">
    <location>
        <begin position="1"/>
        <end position="45"/>
    </location>
</feature>
<dbReference type="GO" id="GO:0006355">
    <property type="term" value="P:regulation of DNA-templated transcription"/>
    <property type="evidence" value="ECO:0007669"/>
    <property type="project" value="InterPro"/>
</dbReference>
<dbReference type="PROSITE" id="PS50883">
    <property type="entry name" value="EAL"/>
    <property type="match status" value="1"/>
</dbReference>
<proteinExistence type="predicted"/>
<dbReference type="SUPFAM" id="SSF141868">
    <property type="entry name" value="EAL domain-like"/>
    <property type="match status" value="1"/>
</dbReference>
<dbReference type="InterPro" id="IPR035965">
    <property type="entry name" value="PAS-like_dom_sf"/>
</dbReference>
<dbReference type="SUPFAM" id="SSF55785">
    <property type="entry name" value="PYP-like sensor domain (PAS domain)"/>
    <property type="match status" value="1"/>
</dbReference>
<sequence length="814" mass="87949">MKSATGLRSGSTGATALAGQKGEEANRMTADRLAGSRPTDTTSPEEAAAYETRLSQADIVSIINAVVLAADDGVDPAVLAAMGRIGEACNADRVNAYRISANGQVCRTHEWARPGTPEILPPIGTPRTDTIASWMPTLQARQPVVIPDANDLPESEPQRATMIRQQVKSLVALPMVEGDRLFGFTAVSFVRAKDRLSGAEVALLQSLVDVIFAVVMRRESERQAEATAQTLREDRALLKSILQTSTSAIFAFDCSGRLIFANDEAEAITGKPRSALVGQSHENPMFGSATVEGRPLAPEDRPVAVVLRTGAVLRDQRMTIVDGDGERRILSVNAAPALVEGTLISVVCTFSDVTSQVSADNALRNALAEAHQLAFFDPLTGLYNRRGITEVLRDGLALCQRDGGHLALLYIDVDGMRSVNGNHGHYQGDMLLQRVAERLIDLTPEGCDLGRMASDEFVLIIGDPRPDAGTAEALATERAQGILARLRQPYDLGGLSVDVTVSIGLTPISAGDTVAGLMKSVDLAVISAKAEGGNRIAAFEPGMEQVLAERMAMAQDLRDGLRRDEFRLYYEPKVRRTDEGLTVIGHEALIRWQHPERGLIGAGDFVPFAEETGFTQEMDVWVLREACLELRRRATDHRTRSLRLSVNISSAHFLSADFADLVQRTLAETGADPRLLELEVTEGTLLSNLTAARATMLQLREMGLTLALDDFGTGFSSLSYLRDLPVDVIKIDRSFVVDLVDQRSNKTILEGIIGLARGLGVKIVAEGVETEAQLNWLYDKGCRVFQGYYFARPNPLAITALGSLPSPATAAAEE</sequence>
<dbReference type="InterPro" id="IPR000014">
    <property type="entry name" value="PAS"/>
</dbReference>
<dbReference type="Pfam" id="PF00563">
    <property type="entry name" value="EAL"/>
    <property type="match status" value="1"/>
</dbReference>
<dbReference type="Pfam" id="PF00989">
    <property type="entry name" value="PAS"/>
    <property type="match status" value="1"/>
</dbReference>
<accession>A0A2T4JUE7</accession>
<dbReference type="InterPro" id="IPR052155">
    <property type="entry name" value="Biofilm_reg_signaling"/>
</dbReference>
<dbReference type="InterPro" id="IPR035919">
    <property type="entry name" value="EAL_sf"/>
</dbReference>
<dbReference type="NCBIfam" id="TIGR00254">
    <property type="entry name" value="GGDEF"/>
    <property type="match status" value="1"/>
</dbReference>
<dbReference type="Gene3D" id="3.20.20.450">
    <property type="entry name" value="EAL domain"/>
    <property type="match status" value="1"/>
</dbReference>
<dbReference type="InterPro" id="IPR029787">
    <property type="entry name" value="Nucleotide_cyclase"/>
</dbReference>
<feature type="domain" description="PAS" evidence="2">
    <location>
        <begin position="234"/>
        <end position="280"/>
    </location>
</feature>
<evidence type="ECO:0000313" key="5">
    <source>
        <dbReference type="EMBL" id="PTE21529.1"/>
    </source>
</evidence>
<dbReference type="SMART" id="SM00065">
    <property type="entry name" value="GAF"/>
    <property type="match status" value="1"/>
</dbReference>
<name>A0A2T4JUE7_9RHOB</name>
<dbReference type="PROSITE" id="PS50112">
    <property type="entry name" value="PAS"/>
    <property type="match status" value="1"/>
</dbReference>
<dbReference type="InterPro" id="IPR013767">
    <property type="entry name" value="PAS_fold"/>
</dbReference>
<dbReference type="InterPro" id="IPR001633">
    <property type="entry name" value="EAL_dom"/>
</dbReference>
<dbReference type="CDD" id="cd01949">
    <property type="entry name" value="GGDEF"/>
    <property type="match status" value="1"/>
</dbReference>
<evidence type="ECO:0000259" key="2">
    <source>
        <dbReference type="PROSITE" id="PS50112"/>
    </source>
</evidence>